<comment type="caution">
    <text evidence="1">The sequence shown here is derived from an EMBL/GenBank/DDBJ whole genome shotgun (WGS) entry which is preliminary data.</text>
</comment>
<accession>A0A7J2U479</accession>
<sequence length="222" mass="25743">MSNREVLVGLVKKFRISVNKLDDFCYEIYSLFRNYALSMAIERPSCSRIVVLGKDFEVRLHISHDSESVLTLFFTLLPEMSHATEDLERKLVLLFRTLSSMIITSSEPTVIVRSVVFSPIKSINHLTASLTRMGIVLESIDKKFINDFEILTLRGFYIGENLKRYSIMFSLIAGERSELSMTVETRISEELLLNLNMFLNYVKKIYDFIIDLENYLINSDRI</sequence>
<name>A0A7J2U479_9CREN</name>
<dbReference type="EMBL" id="DSEU01000040">
    <property type="protein sequence ID" value="HEM67137.1"/>
    <property type="molecule type" value="Genomic_DNA"/>
</dbReference>
<evidence type="ECO:0000313" key="1">
    <source>
        <dbReference type="EMBL" id="HEM67137.1"/>
    </source>
</evidence>
<proteinExistence type="predicted"/>
<organism evidence="1">
    <name type="scientific">Ignisphaera aggregans</name>
    <dbReference type="NCBI Taxonomy" id="334771"/>
    <lineage>
        <taxon>Archaea</taxon>
        <taxon>Thermoproteota</taxon>
        <taxon>Thermoprotei</taxon>
        <taxon>Desulfurococcales</taxon>
        <taxon>Desulfurococcaceae</taxon>
        <taxon>Ignisphaera</taxon>
    </lineage>
</organism>
<protein>
    <submittedName>
        <fullName evidence="1">Uncharacterized protein</fullName>
    </submittedName>
</protein>
<gene>
    <name evidence="1" type="ORF">ENO26_06185</name>
</gene>
<reference evidence="1" key="1">
    <citation type="journal article" date="2020" name="mSystems">
        <title>Genome- and Community-Level Interaction Insights into Carbon Utilization and Element Cycling Functions of Hydrothermarchaeota in Hydrothermal Sediment.</title>
        <authorList>
            <person name="Zhou Z."/>
            <person name="Liu Y."/>
            <person name="Xu W."/>
            <person name="Pan J."/>
            <person name="Luo Z.H."/>
            <person name="Li M."/>
        </authorList>
    </citation>
    <scope>NUCLEOTIDE SEQUENCE [LARGE SCALE GENOMIC DNA]</scope>
    <source>
        <strain evidence="1">SpSt-125</strain>
    </source>
</reference>
<dbReference type="AlphaFoldDB" id="A0A7J2U479"/>